<dbReference type="GO" id="GO:0003676">
    <property type="term" value="F:nucleic acid binding"/>
    <property type="evidence" value="ECO:0007669"/>
    <property type="project" value="InterPro"/>
</dbReference>
<evidence type="ECO:0000256" key="1">
    <source>
        <dbReference type="SAM" id="MobiDB-lite"/>
    </source>
</evidence>
<dbReference type="GO" id="GO:0008168">
    <property type="term" value="F:methyltransferase activity"/>
    <property type="evidence" value="ECO:0007669"/>
    <property type="project" value="InterPro"/>
</dbReference>
<organism evidence="2">
    <name type="scientific">marine sediment metagenome</name>
    <dbReference type="NCBI Taxonomy" id="412755"/>
    <lineage>
        <taxon>unclassified sequences</taxon>
        <taxon>metagenomes</taxon>
        <taxon>ecological metagenomes</taxon>
    </lineage>
</organism>
<accession>X0Y258</accession>
<feature type="non-terminal residue" evidence="2">
    <location>
        <position position="147"/>
    </location>
</feature>
<dbReference type="GO" id="GO:0032259">
    <property type="term" value="P:methylation"/>
    <property type="evidence" value="ECO:0007669"/>
    <property type="project" value="InterPro"/>
</dbReference>
<dbReference type="InterPro" id="IPR007757">
    <property type="entry name" value="MT-A70-like"/>
</dbReference>
<protein>
    <recommendedName>
        <fullName evidence="3">MT-A70 family protein</fullName>
    </recommendedName>
</protein>
<sequence length="147" mass="16838">DKTIGADLGAEYSANTEQEQGKEPEPSAEYSAPAIPPDDYDPVEKEQIKQKRETKRREVIEELESVEVQEAKAIKGIYDVIVIDPPWPIKKIDRDVAPNQVEFEYPTMTVNEVMGLEIPAADDCHLFLWTTHKYLPDAFRILDFWGF</sequence>
<feature type="compositionally biased region" description="Basic and acidic residues" evidence="1">
    <location>
        <begin position="42"/>
        <end position="54"/>
    </location>
</feature>
<reference evidence="2" key="1">
    <citation type="journal article" date="2014" name="Front. Microbiol.">
        <title>High frequency of phylogenetically diverse reductive dehalogenase-homologous genes in deep subseafloor sedimentary metagenomes.</title>
        <authorList>
            <person name="Kawai M."/>
            <person name="Futagami T."/>
            <person name="Toyoda A."/>
            <person name="Takaki Y."/>
            <person name="Nishi S."/>
            <person name="Hori S."/>
            <person name="Arai W."/>
            <person name="Tsubouchi T."/>
            <person name="Morono Y."/>
            <person name="Uchiyama I."/>
            <person name="Ito T."/>
            <person name="Fujiyama A."/>
            <person name="Inagaki F."/>
            <person name="Takami H."/>
        </authorList>
    </citation>
    <scope>NUCLEOTIDE SEQUENCE</scope>
    <source>
        <strain evidence="2">Expedition CK06-06</strain>
    </source>
</reference>
<evidence type="ECO:0000313" key="2">
    <source>
        <dbReference type="EMBL" id="GAG49785.1"/>
    </source>
</evidence>
<dbReference type="AlphaFoldDB" id="X0Y258"/>
<feature type="non-terminal residue" evidence="2">
    <location>
        <position position="1"/>
    </location>
</feature>
<evidence type="ECO:0008006" key="3">
    <source>
        <dbReference type="Google" id="ProtNLM"/>
    </source>
</evidence>
<dbReference type="PROSITE" id="PS00092">
    <property type="entry name" value="N6_MTASE"/>
    <property type="match status" value="1"/>
</dbReference>
<proteinExistence type="predicted"/>
<comment type="caution">
    <text evidence="2">The sequence shown here is derived from an EMBL/GenBank/DDBJ whole genome shotgun (WGS) entry which is preliminary data.</text>
</comment>
<name>X0Y258_9ZZZZ</name>
<feature type="region of interest" description="Disordered" evidence="1">
    <location>
        <begin position="1"/>
        <end position="54"/>
    </location>
</feature>
<dbReference type="EMBL" id="BARS01057246">
    <property type="protein sequence ID" value="GAG49785.1"/>
    <property type="molecule type" value="Genomic_DNA"/>
</dbReference>
<dbReference type="PROSITE" id="PS51143">
    <property type="entry name" value="MT_A70"/>
    <property type="match status" value="1"/>
</dbReference>
<dbReference type="Pfam" id="PF05063">
    <property type="entry name" value="MT-A70"/>
    <property type="match status" value="1"/>
</dbReference>
<dbReference type="InterPro" id="IPR002052">
    <property type="entry name" value="DNA_methylase_N6_adenine_CS"/>
</dbReference>
<gene>
    <name evidence="2" type="ORF">S01H1_84007</name>
</gene>